<dbReference type="AlphaFoldDB" id="A0A2G8XXH7"/>
<protein>
    <submittedName>
        <fullName evidence="2">Uncharacterized protein</fullName>
    </submittedName>
</protein>
<evidence type="ECO:0000256" key="1">
    <source>
        <dbReference type="SAM" id="MobiDB-lite"/>
    </source>
</evidence>
<comment type="caution">
    <text evidence="2">The sequence shown here is derived from an EMBL/GenBank/DDBJ whole genome shotgun (WGS) entry which is preliminary data.</text>
</comment>
<organism evidence="2 3">
    <name type="scientific">Toxoplasma gondii COUG</name>
    <dbReference type="NCBI Taxonomy" id="1074873"/>
    <lineage>
        <taxon>Eukaryota</taxon>
        <taxon>Sar</taxon>
        <taxon>Alveolata</taxon>
        <taxon>Apicomplexa</taxon>
        <taxon>Conoidasida</taxon>
        <taxon>Coccidia</taxon>
        <taxon>Eucoccidiorida</taxon>
        <taxon>Eimeriorina</taxon>
        <taxon>Sarcocystidae</taxon>
        <taxon>Toxoplasma</taxon>
    </lineage>
</organism>
<reference evidence="2 3" key="1">
    <citation type="journal article" date="2016" name="Nat. Commun.">
        <title>Local admixture of amplified and diversified secreted pathogenesis determinants shapes mosaic Toxoplasma gondii genomes.</title>
        <authorList>
            <person name="Lorenzi H."/>
            <person name="Khan A."/>
            <person name="Behnke M.S."/>
            <person name="Namasivayam S."/>
            <person name="Swapna L.S."/>
            <person name="Hadjithomas M."/>
            <person name="Karamycheva S."/>
            <person name="Pinney D."/>
            <person name="Brunk B.P."/>
            <person name="Ajioka J.W."/>
            <person name="Ajzenberg D."/>
            <person name="Boothroyd J.C."/>
            <person name="Boyle J.P."/>
            <person name="Darde M.L."/>
            <person name="Diaz-Miranda M.A."/>
            <person name="Dubey J.P."/>
            <person name="Fritz H.M."/>
            <person name="Gennari S.M."/>
            <person name="Gregory B.D."/>
            <person name="Kim K."/>
            <person name="Saeij J.P."/>
            <person name="Su C."/>
            <person name="White M.W."/>
            <person name="Zhu X.Q."/>
            <person name="Howe D.K."/>
            <person name="Rosenthal B.M."/>
            <person name="Grigg M.E."/>
            <person name="Parkinson J."/>
            <person name="Liu L."/>
            <person name="Kissinger J.C."/>
            <person name="Roos D.S."/>
            <person name="Sibley L.D."/>
        </authorList>
    </citation>
    <scope>NUCLEOTIDE SEQUENCE [LARGE SCALE GENOMIC DNA]</scope>
    <source>
        <strain evidence="2 3">COUG</strain>
    </source>
</reference>
<dbReference type="Proteomes" id="UP000236343">
    <property type="component" value="Unassembled WGS sequence"/>
</dbReference>
<dbReference type="VEuPathDB" id="ToxoDB:TGCOUG_394010"/>
<gene>
    <name evidence="2" type="ORF">TGCOUG_394010</name>
</gene>
<feature type="region of interest" description="Disordered" evidence="1">
    <location>
        <begin position="143"/>
        <end position="180"/>
    </location>
</feature>
<feature type="compositionally biased region" description="Basic and acidic residues" evidence="1">
    <location>
        <begin position="161"/>
        <end position="170"/>
    </location>
</feature>
<evidence type="ECO:0000313" key="3">
    <source>
        <dbReference type="Proteomes" id="UP000236343"/>
    </source>
</evidence>
<dbReference type="EMBL" id="AGQR02002212">
    <property type="protein sequence ID" value="PIL99726.1"/>
    <property type="molecule type" value="Genomic_DNA"/>
</dbReference>
<feature type="region of interest" description="Disordered" evidence="1">
    <location>
        <begin position="1"/>
        <end position="52"/>
    </location>
</feature>
<sequence>MHRDGNPRLQGGQMRKANALALPPHTTSHKKKRLSCAFPPPSPSRAQKGSLENVQRDVFLRERRVRRRSAWSGVSTVTCRKEKRDAGIAVGGLSLGSACRGGRSFLFPVLSSSNWSSGLKSLVPVWFSFSRIFKKERETQWRKTRSERLRPKARSAGSDTLHAHTDERHMKMLTQADGSL</sequence>
<proteinExistence type="predicted"/>
<accession>A0A2G8XXH7</accession>
<name>A0A2G8XXH7_TOXGO</name>
<evidence type="ECO:0000313" key="2">
    <source>
        <dbReference type="EMBL" id="PIL99726.1"/>
    </source>
</evidence>